<evidence type="ECO:0000313" key="1">
    <source>
        <dbReference type="EMBL" id="QBQ72405.1"/>
    </source>
</evidence>
<evidence type="ECO:0000313" key="2">
    <source>
        <dbReference type="Proteomes" id="UP000309130"/>
    </source>
</evidence>
<dbReference type="Proteomes" id="UP000309130">
    <property type="component" value="Segment"/>
</dbReference>
<sequence length="169" mass="19470">MSSVYCQSSCTPLSKPVIYCNSFRRVADVHVAVDCVLFVYDAGHHGRLSVLDRETGFSWGIRDTESGFTDTYSPWRHTMHNFWLASGQCDIIHELSHGERRRCGMAWDEAVDWVMRRSGMVVGYPPADFFTNERRGVQPLDYMSSVWRKWVADSVTYSLSLQRPYKQGD</sequence>
<protein>
    <submittedName>
        <fullName evidence="1">Uncharacterized protein</fullName>
    </submittedName>
</protein>
<gene>
    <name evidence="1" type="ORF">CPT_MTx_099</name>
</gene>
<keyword evidence="2" id="KW-1185">Reference proteome</keyword>
<organism evidence="1 2">
    <name type="scientific">Serratia phage MTx</name>
    <dbReference type="NCBI Taxonomy" id="2557553"/>
    <lineage>
        <taxon>Viruses</taxon>
        <taxon>Duplodnaviria</taxon>
        <taxon>Heunggongvirae</taxon>
        <taxon>Uroviricota</taxon>
        <taxon>Caudoviricetes</taxon>
        <taxon>Lindbergviridae</taxon>
        <taxon>Myosmarvirus</taxon>
        <taxon>Myosmarvirus MTx</taxon>
    </lineage>
</organism>
<dbReference type="EMBL" id="MK618717">
    <property type="protein sequence ID" value="QBQ72405.1"/>
    <property type="molecule type" value="Genomic_DNA"/>
</dbReference>
<reference evidence="2" key="1">
    <citation type="submission" date="2019-03" db="EMBL/GenBank/DDBJ databases">
        <title>Complete Genome Sequence of Serratia marcescens Myophage MTx.</title>
        <authorList>
            <person name="Graham K."/>
            <person name="Freeman M."/>
            <person name="Newkirk H."/>
            <person name="Liu M."/>
            <person name="Ramsey J."/>
            <person name="Cahill J."/>
        </authorList>
    </citation>
    <scope>NUCLEOTIDE SEQUENCE [LARGE SCALE GENOMIC DNA]</scope>
</reference>
<accession>A0A482MG70</accession>
<proteinExistence type="predicted"/>
<name>A0A482MG70_9CAUD</name>